<organism evidence="2 3">
    <name type="scientific">Streptomyces hydrogenans</name>
    <dbReference type="NCBI Taxonomy" id="1873719"/>
    <lineage>
        <taxon>Bacteria</taxon>
        <taxon>Bacillati</taxon>
        <taxon>Actinomycetota</taxon>
        <taxon>Actinomycetes</taxon>
        <taxon>Kitasatosporales</taxon>
        <taxon>Streptomycetaceae</taxon>
        <taxon>Streptomyces</taxon>
    </lineage>
</organism>
<proteinExistence type="predicted"/>
<dbReference type="RefSeq" id="WP_190221756.1">
    <property type="nucleotide sequence ID" value="NZ_BNBS01000005.1"/>
</dbReference>
<comment type="caution">
    <text evidence="2">The sequence shown here is derived from an EMBL/GenBank/DDBJ whole genome shotgun (WGS) entry which is preliminary data.</text>
</comment>
<keyword evidence="3" id="KW-1185">Reference proteome</keyword>
<reference evidence="2" key="1">
    <citation type="submission" date="2024-05" db="EMBL/GenBank/DDBJ databases">
        <title>Whole genome shotgun sequence of Streptomyces hydrogenans NBRC 13475.</title>
        <authorList>
            <person name="Komaki H."/>
            <person name="Tamura T."/>
        </authorList>
    </citation>
    <scope>NUCLEOTIDE SEQUENCE</scope>
    <source>
        <strain evidence="2">NBRC 13475</strain>
    </source>
</reference>
<evidence type="ECO:0000313" key="2">
    <source>
        <dbReference type="EMBL" id="GHI27356.1"/>
    </source>
</evidence>
<evidence type="ECO:0000256" key="1">
    <source>
        <dbReference type="SAM" id="MobiDB-lite"/>
    </source>
</evidence>
<feature type="region of interest" description="Disordered" evidence="1">
    <location>
        <begin position="1"/>
        <end position="25"/>
    </location>
</feature>
<dbReference type="EMBL" id="BNDW01000117">
    <property type="protein sequence ID" value="GHI27356.1"/>
    <property type="molecule type" value="Genomic_DNA"/>
</dbReference>
<sequence length="298" mass="33046">MTSAIGPFDERSQPSRDPREPIPTPWESFSAVAELVHRRKVGVVVELGTPEASLGTDLAVHAAEVGIPTLLCAPCRPPHVPSLLMVDTDARPTASRVNEHLQAHHRGREFEFLVVEHYDRMSPDEYPYAERYDPIDDLDHEPLTPADELLRSVQLIRTSFPSLFTTALPSTPDTSRSLLQTLDIDHPASVLTDACKPVLTLHRTDLRTVQARIELSSHPGPQLVTLPWPTIPAMRTLAELRQALTAHGAADDRVLLDADIDGVDLDDLDRIRGIVRVYRQRVIQKAATAILPSPHTDE</sequence>
<feature type="compositionally biased region" description="Basic and acidic residues" evidence="1">
    <location>
        <begin position="8"/>
        <end position="20"/>
    </location>
</feature>
<name>A0ABQ3PQQ4_9ACTN</name>
<evidence type="ECO:0000313" key="3">
    <source>
        <dbReference type="Proteomes" id="UP001052739"/>
    </source>
</evidence>
<accession>A0ABQ3PQQ4</accession>
<dbReference type="Proteomes" id="UP001052739">
    <property type="component" value="Unassembled WGS sequence"/>
</dbReference>
<protein>
    <submittedName>
        <fullName evidence="2">Uncharacterized protein</fullName>
    </submittedName>
</protein>
<gene>
    <name evidence="2" type="ORF">Shyd_87270</name>
</gene>